<sequence length="99" mass="11195">MWPVIVGVIRVYLPYIVWPVGAVIGVIGYNFEALVGRKETPYKEESVQDERLDRKLEQMTSSEATNVPTLKSKYGIPKTVLDRNDKSKLQHTESESTAV</sequence>
<protein>
    <recommendedName>
        <fullName evidence="10">Small integral membrane protein 12</fullName>
    </recommendedName>
</protein>
<feature type="compositionally biased region" description="Basic and acidic residues" evidence="6">
    <location>
        <begin position="80"/>
        <end position="99"/>
    </location>
</feature>
<evidence type="ECO:0000256" key="1">
    <source>
        <dbReference type="ARBA" id="ARBA00004167"/>
    </source>
</evidence>
<evidence type="ECO:0008006" key="10">
    <source>
        <dbReference type="Google" id="ProtNLM"/>
    </source>
</evidence>
<comment type="similarity">
    <text evidence="2">Belongs to the SMIM12 family.</text>
</comment>
<evidence type="ECO:0000256" key="6">
    <source>
        <dbReference type="SAM" id="MobiDB-lite"/>
    </source>
</evidence>
<evidence type="ECO:0000256" key="2">
    <source>
        <dbReference type="ARBA" id="ARBA00007304"/>
    </source>
</evidence>
<keyword evidence="9" id="KW-1185">Reference proteome</keyword>
<dbReference type="InterPro" id="IPR031933">
    <property type="entry name" value="UPF0767"/>
</dbReference>
<gene>
    <name evidence="8" type="ORF">FSP39_022922</name>
</gene>
<keyword evidence="3 7" id="KW-0812">Transmembrane</keyword>
<feature type="transmembrane region" description="Helical" evidence="7">
    <location>
        <begin position="12"/>
        <end position="31"/>
    </location>
</feature>
<comment type="caution">
    <text evidence="8">The sequence shown here is derived from an EMBL/GenBank/DDBJ whole genome shotgun (WGS) entry which is preliminary data.</text>
</comment>
<evidence type="ECO:0000313" key="8">
    <source>
        <dbReference type="EMBL" id="KAK3094012.1"/>
    </source>
</evidence>
<dbReference type="AlphaFoldDB" id="A0AA88XY19"/>
<evidence type="ECO:0000256" key="5">
    <source>
        <dbReference type="ARBA" id="ARBA00023136"/>
    </source>
</evidence>
<keyword evidence="4 7" id="KW-1133">Transmembrane helix</keyword>
<evidence type="ECO:0000256" key="7">
    <source>
        <dbReference type="SAM" id="Phobius"/>
    </source>
</evidence>
<accession>A0AA88XY19</accession>
<dbReference type="GO" id="GO:0016020">
    <property type="term" value="C:membrane"/>
    <property type="evidence" value="ECO:0007669"/>
    <property type="project" value="UniProtKB-SubCell"/>
</dbReference>
<evidence type="ECO:0000313" key="9">
    <source>
        <dbReference type="Proteomes" id="UP001186944"/>
    </source>
</evidence>
<dbReference type="PANTHER" id="PTHR28599">
    <property type="entry name" value="SMALL INTEGRAL MEMBRANE PROTEIN 12"/>
    <property type="match status" value="1"/>
</dbReference>
<proteinExistence type="inferred from homology"/>
<dbReference type="PANTHER" id="PTHR28599:SF1">
    <property type="entry name" value="SMALL INTEGRAL MEMBRANE PROTEIN 12"/>
    <property type="match status" value="1"/>
</dbReference>
<comment type="subcellular location">
    <subcellularLocation>
        <location evidence="1">Membrane</location>
        <topology evidence="1">Single-pass membrane protein</topology>
    </subcellularLocation>
</comment>
<feature type="region of interest" description="Disordered" evidence="6">
    <location>
        <begin position="77"/>
        <end position="99"/>
    </location>
</feature>
<organism evidence="8 9">
    <name type="scientific">Pinctada imbricata</name>
    <name type="common">Atlantic pearl-oyster</name>
    <name type="synonym">Pinctada martensii</name>
    <dbReference type="NCBI Taxonomy" id="66713"/>
    <lineage>
        <taxon>Eukaryota</taxon>
        <taxon>Metazoa</taxon>
        <taxon>Spiralia</taxon>
        <taxon>Lophotrochozoa</taxon>
        <taxon>Mollusca</taxon>
        <taxon>Bivalvia</taxon>
        <taxon>Autobranchia</taxon>
        <taxon>Pteriomorphia</taxon>
        <taxon>Pterioida</taxon>
        <taxon>Pterioidea</taxon>
        <taxon>Pteriidae</taxon>
        <taxon>Pinctada</taxon>
    </lineage>
</organism>
<evidence type="ECO:0000256" key="4">
    <source>
        <dbReference type="ARBA" id="ARBA00022989"/>
    </source>
</evidence>
<dbReference type="Pfam" id="PF15990">
    <property type="entry name" value="UPF0767"/>
    <property type="match status" value="1"/>
</dbReference>
<keyword evidence="5 7" id="KW-0472">Membrane</keyword>
<evidence type="ECO:0000256" key="3">
    <source>
        <dbReference type="ARBA" id="ARBA00022692"/>
    </source>
</evidence>
<dbReference type="Proteomes" id="UP001186944">
    <property type="component" value="Unassembled WGS sequence"/>
</dbReference>
<reference evidence="8" key="1">
    <citation type="submission" date="2019-08" db="EMBL/GenBank/DDBJ databases">
        <title>The improved chromosome-level genome for the pearl oyster Pinctada fucata martensii using PacBio sequencing and Hi-C.</title>
        <authorList>
            <person name="Zheng Z."/>
        </authorList>
    </citation>
    <scope>NUCLEOTIDE SEQUENCE</scope>
    <source>
        <strain evidence="8">ZZ-2019</strain>
        <tissue evidence="8">Adductor muscle</tissue>
    </source>
</reference>
<name>A0AA88XY19_PINIB</name>
<dbReference type="EMBL" id="VSWD01000009">
    <property type="protein sequence ID" value="KAK3094012.1"/>
    <property type="molecule type" value="Genomic_DNA"/>
</dbReference>